<name>A0A0C1V5M4_9ENTR</name>
<evidence type="ECO:0000313" key="5">
    <source>
        <dbReference type="EMBL" id="KIE63724.1"/>
    </source>
</evidence>
<gene>
    <name evidence="5" type="ORF">P689_95</name>
</gene>
<feature type="domain" description="SHSP" evidence="4">
    <location>
        <begin position="40"/>
        <end position="157"/>
    </location>
</feature>
<dbReference type="InterPro" id="IPR008978">
    <property type="entry name" value="HSP20-like_chaperone"/>
</dbReference>
<accession>A0A0C1V5M4</accession>
<evidence type="ECO:0000256" key="2">
    <source>
        <dbReference type="PROSITE-ProRule" id="PRU00285"/>
    </source>
</evidence>
<dbReference type="HOGENOM" id="CLU_046737_4_2_6"/>
<reference evidence="5 6" key="1">
    <citation type="journal article" date="2014" name="G3 (Bethesda)">
        <title>Genome sequence of Candidatus Riesia pediculischaeffi, endosymbiont of chimpanzee lice, and genomic comparison of recently acquired endosymbionts from human and chimpanzee lice.</title>
        <authorList>
            <person name="Boyd B.M."/>
            <person name="Allen J.M."/>
            <person name="de Crecy-Lagard V."/>
            <person name="Reed D.L."/>
        </authorList>
    </citation>
    <scope>NUCLEOTIDE SEQUENCE [LARGE SCALE GENOMIC DNA]</scope>
    <source>
        <strain evidence="5 6">PTSU</strain>
        <plasmid evidence="5">pRPS</plasmid>
    </source>
</reference>
<evidence type="ECO:0000259" key="4">
    <source>
        <dbReference type="PROSITE" id="PS01031"/>
    </source>
</evidence>
<sequence length="158" mass="18174">MKLEGGMVYRPFSLMPILGEDLLSDRFTQMDKLFSRITGAKPISEFPSYDLKKKGKERFELIVSVPGYRKEELDISLLSDRLLIKGTVSSSVSSPKEEVSFKWLHRGIERKNFSISFDLDHKIRINHSALKDGLLVLDFSYEIPEREKPRKISIDHGS</sequence>
<dbReference type="Pfam" id="PF00011">
    <property type="entry name" value="HSP20"/>
    <property type="match status" value="1"/>
</dbReference>
<organism evidence="5 6">
    <name type="scientific">Candidatus Riesia pediculischaeffi PTSU</name>
    <dbReference type="NCBI Taxonomy" id="1401651"/>
    <lineage>
        <taxon>Bacteria</taxon>
        <taxon>Pseudomonadati</taxon>
        <taxon>Pseudomonadota</taxon>
        <taxon>Gammaproteobacteria</taxon>
        <taxon>Enterobacterales</taxon>
        <taxon>Enterobacteriaceae</taxon>
        <taxon>Candidatus Riesia</taxon>
    </lineage>
</organism>
<geneLocation type="plasmid" evidence="5">
    <name>pRPS</name>
</geneLocation>
<comment type="caution">
    <text evidence="5">The sequence shown here is derived from an EMBL/GenBank/DDBJ whole genome shotgun (WGS) entry which is preliminary data.</text>
</comment>
<dbReference type="AlphaFoldDB" id="A0A0C1V5M4"/>
<dbReference type="SUPFAM" id="SSF49764">
    <property type="entry name" value="HSP20-like chaperones"/>
    <property type="match status" value="1"/>
</dbReference>
<evidence type="ECO:0000256" key="1">
    <source>
        <dbReference type="ARBA" id="ARBA00023186"/>
    </source>
</evidence>
<dbReference type="InterPro" id="IPR002068">
    <property type="entry name" value="A-crystallin/Hsp20_dom"/>
</dbReference>
<dbReference type="PROSITE" id="PS01031">
    <property type="entry name" value="SHSP"/>
    <property type="match status" value="1"/>
</dbReference>
<keyword evidence="1" id="KW-0143">Chaperone</keyword>
<comment type="similarity">
    <text evidence="2 3">Belongs to the small heat shock protein (HSP20) family.</text>
</comment>
<keyword evidence="5" id="KW-0614">Plasmid</keyword>
<evidence type="ECO:0000313" key="6">
    <source>
        <dbReference type="Proteomes" id="UP000054529"/>
    </source>
</evidence>
<dbReference type="Gene3D" id="2.60.40.790">
    <property type="match status" value="1"/>
</dbReference>
<protein>
    <submittedName>
        <fullName evidence="5">Heat shock protein</fullName>
    </submittedName>
</protein>
<proteinExistence type="inferred from homology"/>
<dbReference type="Proteomes" id="UP000054529">
    <property type="component" value="Unassembled WGS sequence"/>
</dbReference>
<evidence type="ECO:0000256" key="3">
    <source>
        <dbReference type="RuleBase" id="RU003616"/>
    </source>
</evidence>
<dbReference type="EMBL" id="AWXV01000006">
    <property type="protein sequence ID" value="KIE63724.1"/>
    <property type="molecule type" value="Genomic_DNA"/>
</dbReference>
<keyword evidence="5" id="KW-0346">Stress response</keyword>
<dbReference type="PANTHER" id="PTHR47062:SF1">
    <property type="entry name" value="SMALL HEAT SHOCK PROTEIN IBPA"/>
    <property type="match status" value="1"/>
</dbReference>
<dbReference type="PANTHER" id="PTHR47062">
    <property type="match status" value="1"/>
</dbReference>